<evidence type="ECO:0000313" key="9">
    <source>
        <dbReference type="Proteomes" id="UP000765845"/>
    </source>
</evidence>
<evidence type="ECO:0000256" key="5">
    <source>
        <dbReference type="ARBA" id="ARBA00022691"/>
    </source>
</evidence>
<dbReference type="InterPro" id="IPR051810">
    <property type="entry name" value="Precorrin_MeTrfase"/>
</dbReference>
<protein>
    <submittedName>
        <fullName evidence="8">Precorrin-3B C(17)-methyltransferase</fullName>
        <ecNumber evidence="8">2.1.1.131</ecNumber>
    </submittedName>
</protein>
<dbReference type="Gene3D" id="3.40.1010.10">
    <property type="entry name" value="Cobalt-precorrin-4 Transmethylase, Domain 1"/>
    <property type="match status" value="1"/>
</dbReference>
<dbReference type="InterPro" id="IPR014777">
    <property type="entry name" value="4pyrrole_Mease_sub1"/>
</dbReference>
<dbReference type="NCBIfam" id="TIGR01466">
    <property type="entry name" value="cobJ_cbiH"/>
    <property type="match status" value="1"/>
</dbReference>
<accession>A0ABX1GLV0</accession>
<dbReference type="Gene3D" id="3.30.950.10">
    <property type="entry name" value="Methyltransferase, Cobalt-precorrin-4 Transmethylase, Domain 2"/>
    <property type="match status" value="1"/>
</dbReference>
<dbReference type="EMBL" id="JAAWWK010000007">
    <property type="protein sequence ID" value="NKI19317.1"/>
    <property type="molecule type" value="Genomic_DNA"/>
</dbReference>
<organism evidence="8 9">
    <name type="scientific">Spongiibacter thalassae</name>
    <dbReference type="NCBI Taxonomy" id="2721624"/>
    <lineage>
        <taxon>Bacteria</taxon>
        <taxon>Pseudomonadati</taxon>
        <taxon>Pseudomonadota</taxon>
        <taxon>Gammaproteobacteria</taxon>
        <taxon>Cellvibrionales</taxon>
        <taxon>Spongiibacteraceae</taxon>
        <taxon>Spongiibacter</taxon>
    </lineage>
</organism>
<dbReference type="InterPro" id="IPR014776">
    <property type="entry name" value="4pyrrole_Mease_sub2"/>
</dbReference>
<keyword evidence="9" id="KW-1185">Reference proteome</keyword>
<feature type="compositionally biased region" description="Basic and acidic residues" evidence="6">
    <location>
        <begin position="252"/>
        <end position="265"/>
    </location>
</feature>
<keyword evidence="4 8" id="KW-0808">Transferase</keyword>
<dbReference type="GO" id="GO:0030789">
    <property type="term" value="F:precorrin-3B C17-methyltransferase activity"/>
    <property type="evidence" value="ECO:0007669"/>
    <property type="project" value="UniProtKB-EC"/>
</dbReference>
<dbReference type="SUPFAM" id="SSF144064">
    <property type="entry name" value="Heme iron utilization protein-like"/>
    <property type="match status" value="1"/>
</dbReference>
<comment type="caution">
    <text evidence="8">The sequence shown here is derived from an EMBL/GenBank/DDBJ whole genome shotgun (WGS) entry which is preliminary data.</text>
</comment>
<dbReference type="InterPro" id="IPR000878">
    <property type="entry name" value="4pyrrol_Mease"/>
</dbReference>
<dbReference type="GO" id="GO:0032259">
    <property type="term" value="P:methylation"/>
    <property type="evidence" value="ECO:0007669"/>
    <property type="project" value="UniProtKB-KW"/>
</dbReference>
<dbReference type="Proteomes" id="UP000765845">
    <property type="component" value="Unassembled WGS sequence"/>
</dbReference>
<feature type="domain" description="Tetrapyrrole methylase" evidence="7">
    <location>
        <begin position="5"/>
        <end position="216"/>
    </location>
</feature>
<proteinExistence type="predicted"/>
<evidence type="ECO:0000256" key="4">
    <source>
        <dbReference type="ARBA" id="ARBA00022679"/>
    </source>
</evidence>
<dbReference type="PANTHER" id="PTHR47036:SF1">
    <property type="entry name" value="COBALT-FACTOR III C(17)-METHYLTRANSFERASE-RELATED"/>
    <property type="match status" value="1"/>
</dbReference>
<evidence type="ECO:0000313" key="8">
    <source>
        <dbReference type="EMBL" id="NKI19317.1"/>
    </source>
</evidence>
<reference evidence="8 9" key="1">
    <citation type="submission" date="2020-04" db="EMBL/GenBank/DDBJ databases">
        <authorList>
            <person name="Yoon J."/>
        </authorList>
    </citation>
    <scope>NUCLEOTIDE SEQUENCE [LARGE SCALE GENOMIC DNA]</scope>
    <source>
        <strain evidence="8 9">KMU-166</strain>
    </source>
</reference>
<evidence type="ECO:0000256" key="1">
    <source>
        <dbReference type="ARBA" id="ARBA00004953"/>
    </source>
</evidence>
<dbReference type="PANTHER" id="PTHR47036">
    <property type="entry name" value="COBALT-FACTOR III C(17)-METHYLTRANSFERASE-RELATED"/>
    <property type="match status" value="1"/>
</dbReference>
<evidence type="ECO:0000256" key="3">
    <source>
        <dbReference type="ARBA" id="ARBA00022603"/>
    </source>
</evidence>
<dbReference type="InterPro" id="IPR006363">
    <property type="entry name" value="Cbl_synth_CobJ/CibH_dom"/>
</dbReference>
<dbReference type="RefSeq" id="WP_168451837.1">
    <property type="nucleotide sequence ID" value="NZ_JAAWWK010000007.1"/>
</dbReference>
<evidence type="ECO:0000256" key="2">
    <source>
        <dbReference type="ARBA" id="ARBA00022573"/>
    </source>
</evidence>
<gene>
    <name evidence="8" type="primary">cobJ</name>
    <name evidence="8" type="ORF">HCU74_18065</name>
</gene>
<evidence type="ECO:0000259" key="7">
    <source>
        <dbReference type="Pfam" id="PF00590"/>
    </source>
</evidence>
<dbReference type="Gene3D" id="3.40.1570.10">
    <property type="entry name" value="HemS/ChuS/ChuX like domains"/>
    <property type="match status" value="1"/>
</dbReference>
<name>A0ABX1GLV0_9GAMM</name>
<comment type="pathway">
    <text evidence="1">Cofactor biosynthesis; adenosylcobalamin biosynthesis.</text>
</comment>
<keyword evidence="3 8" id="KW-0489">Methyltransferase</keyword>
<dbReference type="SUPFAM" id="SSF53790">
    <property type="entry name" value="Tetrapyrrole methylase"/>
    <property type="match status" value="1"/>
</dbReference>
<dbReference type="EC" id="2.1.1.131" evidence="8"/>
<dbReference type="CDD" id="cd11646">
    <property type="entry name" value="Precorrin_3B_C17_MT"/>
    <property type="match status" value="1"/>
</dbReference>
<keyword evidence="5" id="KW-0949">S-adenosyl-L-methionine</keyword>
<dbReference type="Pfam" id="PF00590">
    <property type="entry name" value="TP_methylase"/>
    <property type="match status" value="1"/>
</dbReference>
<feature type="region of interest" description="Disordered" evidence="6">
    <location>
        <begin position="251"/>
        <end position="270"/>
    </location>
</feature>
<sequence>MTSGTIFLVGLGPGSEDHMSARARSAIAEADCIIGYTTYIKLVADLVDGKEVIRKGMTEELDRCFEALARAREGKKVALISSGDSGVYGMAGPTYEVLLDSGWRPGDGVDVEVIPGSSAINSCAALVGAPLTHDACTISLSDLLTPWPVIARRLEAAARADFVVALYNPKSGRRTGQIVEAQRLLLLHRRADTPVALVKSAYRRRQRIELTTLEHMADCDIGMLTTVIVGNSNTFVREGLMVTPRGYANKYSKADSGKTTKDGEQSGRSLSMGLTGWKDQLCHWLAEDNNRTLRAAQAHFDMPFAEVLSAIAAAPTEGGVCPPDWTACAIGRKEFAASLAFAEGWPSLRAVVRTEAGSVVELLLSSSNFAIKGDWLNLITDSAHLHIPWHKVTSVWVAGQRGNIQGIYYCDASGHRLLTLQPTGAAIPFDPTTITEQLQVCTAPDQSLAEESSHAS</sequence>
<dbReference type="InterPro" id="IPR035996">
    <property type="entry name" value="4pyrrol_Methylase_sf"/>
</dbReference>
<keyword evidence="2" id="KW-0169">Cobalamin biosynthesis</keyword>
<dbReference type="InterPro" id="IPR053733">
    <property type="entry name" value="Heme_Transport_Util_sf"/>
</dbReference>
<evidence type="ECO:0000256" key="6">
    <source>
        <dbReference type="SAM" id="MobiDB-lite"/>
    </source>
</evidence>